<sequence length="167" mass="19175">MMCEISVVLYYDGHLMVRDCSIFDKVFWAFPAYVEAFKHCKWFVSVDGTHLYGKYGGVLLIVVTQDAFVIVESETTESLSFFLTNLRRHVTTQKGLLIIFDRSQVIKTALRDEDSGWHPPRAFHAYCVRHKTTNFMSRFKSTGGLAPSSRSTNSQASVLDYVWKSRE</sequence>
<dbReference type="EMBL" id="SDMP01000019">
    <property type="protein sequence ID" value="RYQ92704.1"/>
    <property type="molecule type" value="Genomic_DNA"/>
</dbReference>
<dbReference type="STRING" id="3818.A0A444XTB8"/>
<gene>
    <name evidence="2" type="ORF">Ahy_B09g098919</name>
</gene>
<evidence type="ECO:0000313" key="2">
    <source>
        <dbReference type="EMBL" id="RYQ92704.1"/>
    </source>
</evidence>
<reference evidence="2 3" key="1">
    <citation type="submission" date="2019-01" db="EMBL/GenBank/DDBJ databases">
        <title>Sequencing of cultivated peanut Arachis hypogaea provides insights into genome evolution and oil improvement.</title>
        <authorList>
            <person name="Chen X."/>
        </authorList>
    </citation>
    <scope>NUCLEOTIDE SEQUENCE [LARGE SCALE GENOMIC DNA]</scope>
    <source>
        <strain evidence="3">cv. Fuhuasheng</strain>
        <tissue evidence="2">Leaves</tissue>
    </source>
</reference>
<evidence type="ECO:0000259" key="1">
    <source>
        <dbReference type="Pfam" id="PF10551"/>
    </source>
</evidence>
<dbReference type="Proteomes" id="UP000289738">
    <property type="component" value="Chromosome B09"/>
</dbReference>
<feature type="domain" description="MULE transposase" evidence="1">
    <location>
        <begin position="44"/>
        <end position="131"/>
    </location>
</feature>
<proteinExistence type="predicted"/>
<dbReference type="InterPro" id="IPR018289">
    <property type="entry name" value="MULE_transposase_dom"/>
</dbReference>
<dbReference type="Pfam" id="PF10551">
    <property type="entry name" value="MULE"/>
    <property type="match status" value="1"/>
</dbReference>
<organism evidence="2 3">
    <name type="scientific">Arachis hypogaea</name>
    <name type="common">Peanut</name>
    <dbReference type="NCBI Taxonomy" id="3818"/>
    <lineage>
        <taxon>Eukaryota</taxon>
        <taxon>Viridiplantae</taxon>
        <taxon>Streptophyta</taxon>
        <taxon>Embryophyta</taxon>
        <taxon>Tracheophyta</taxon>
        <taxon>Spermatophyta</taxon>
        <taxon>Magnoliopsida</taxon>
        <taxon>eudicotyledons</taxon>
        <taxon>Gunneridae</taxon>
        <taxon>Pentapetalae</taxon>
        <taxon>rosids</taxon>
        <taxon>fabids</taxon>
        <taxon>Fabales</taxon>
        <taxon>Fabaceae</taxon>
        <taxon>Papilionoideae</taxon>
        <taxon>50 kb inversion clade</taxon>
        <taxon>dalbergioids sensu lato</taxon>
        <taxon>Dalbergieae</taxon>
        <taxon>Pterocarpus clade</taxon>
        <taxon>Arachis</taxon>
    </lineage>
</organism>
<keyword evidence="3" id="KW-1185">Reference proteome</keyword>
<protein>
    <recommendedName>
        <fullName evidence="1">MULE transposase domain-containing protein</fullName>
    </recommendedName>
</protein>
<evidence type="ECO:0000313" key="3">
    <source>
        <dbReference type="Proteomes" id="UP000289738"/>
    </source>
</evidence>
<comment type="caution">
    <text evidence="2">The sequence shown here is derived from an EMBL/GenBank/DDBJ whole genome shotgun (WGS) entry which is preliminary data.</text>
</comment>
<dbReference type="PANTHER" id="PTHR31973:SF195">
    <property type="entry name" value="MUDR FAMILY TRANSPOSASE"/>
    <property type="match status" value="1"/>
</dbReference>
<dbReference type="PANTHER" id="PTHR31973">
    <property type="entry name" value="POLYPROTEIN, PUTATIVE-RELATED"/>
    <property type="match status" value="1"/>
</dbReference>
<name>A0A444XTB8_ARAHY</name>
<dbReference type="AlphaFoldDB" id="A0A444XTB8"/>
<accession>A0A444XTB8</accession>